<dbReference type="InterPro" id="IPR036678">
    <property type="entry name" value="MutS_con_dom_sf"/>
</dbReference>
<evidence type="ECO:0000256" key="4">
    <source>
        <dbReference type="ARBA" id="ARBA00022840"/>
    </source>
</evidence>
<evidence type="ECO:0000256" key="5">
    <source>
        <dbReference type="ARBA" id="ARBA00023125"/>
    </source>
</evidence>
<dbReference type="GO" id="GO:0007131">
    <property type="term" value="P:reciprocal meiotic recombination"/>
    <property type="evidence" value="ECO:0007669"/>
    <property type="project" value="EnsemblFungi"/>
</dbReference>
<keyword evidence="5" id="KW-0238">DNA-binding</keyword>
<dbReference type="SUPFAM" id="SSF48334">
    <property type="entry name" value="DNA repair protein MutS, domain III"/>
    <property type="match status" value="1"/>
</dbReference>
<dbReference type="RefSeq" id="XP_019041758.1">
    <property type="nucleotide sequence ID" value="XM_019185400.1"/>
</dbReference>
<dbReference type="SMART" id="SM00534">
    <property type="entry name" value="MUTSac"/>
    <property type="match status" value="1"/>
</dbReference>
<keyword evidence="4" id="KW-0067">ATP-binding</keyword>
<dbReference type="InterPro" id="IPR027417">
    <property type="entry name" value="P-loop_NTPase"/>
</dbReference>
<evidence type="ECO:0000256" key="8">
    <source>
        <dbReference type="ARBA" id="ARBA00025902"/>
    </source>
</evidence>
<dbReference type="GO" id="GO:0030983">
    <property type="term" value="F:mismatched DNA binding"/>
    <property type="evidence" value="ECO:0007669"/>
    <property type="project" value="InterPro"/>
</dbReference>
<dbReference type="GO" id="GO:0062037">
    <property type="term" value="F:D-loop DNA binding"/>
    <property type="evidence" value="ECO:0007669"/>
    <property type="project" value="EnsemblFungi"/>
</dbReference>
<reference evidence="12 13" key="1">
    <citation type="journal article" date="2016" name="Proc. Natl. Acad. Sci. U.S.A.">
        <title>Comparative genomics of biotechnologically important yeasts.</title>
        <authorList>
            <person name="Riley R."/>
            <person name="Haridas S."/>
            <person name="Wolfe K.H."/>
            <person name="Lopes M.R."/>
            <person name="Hittinger C.T."/>
            <person name="Goeker M."/>
            <person name="Salamov A.A."/>
            <person name="Wisecaver J.H."/>
            <person name="Long T.M."/>
            <person name="Calvey C.H."/>
            <person name="Aerts A.L."/>
            <person name="Barry K.W."/>
            <person name="Choi C."/>
            <person name="Clum A."/>
            <person name="Coughlan A.Y."/>
            <person name="Deshpande S."/>
            <person name="Douglass A.P."/>
            <person name="Hanson S.J."/>
            <person name="Klenk H.-P."/>
            <person name="LaButti K.M."/>
            <person name="Lapidus A."/>
            <person name="Lindquist E.A."/>
            <person name="Lipzen A.M."/>
            <person name="Meier-Kolthoff J.P."/>
            <person name="Ohm R.A."/>
            <person name="Otillar R.P."/>
            <person name="Pangilinan J.L."/>
            <person name="Peng Y."/>
            <person name="Rokas A."/>
            <person name="Rosa C.A."/>
            <person name="Scheuner C."/>
            <person name="Sibirny A.A."/>
            <person name="Slot J.C."/>
            <person name="Stielow J.B."/>
            <person name="Sun H."/>
            <person name="Kurtzman C.P."/>
            <person name="Blackwell M."/>
            <person name="Grigoriev I.V."/>
            <person name="Jeffries T.W."/>
        </authorList>
    </citation>
    <scope>NUCLEOTIDE SEQUENCE [LARGE SCALE GENOMIC DNA]</scope>
    <source>
        <strain evidence="13">ATCC 58044 / CBS 1984 / NCYC 433 / NRRL Y-366-8</strain>
    </source>
</reference>
<dbReference type="Gene3D" id="3.30.420.110">
    <property type="entry name" value="MutS, connector domain"/>
    <property type="match status" value="1"/>
</dbReference>
<dbReference type="InterPro" id="IPR045076">
    <property type="entry name" value="MutS"/>
</dbReference>
<protein>
    <recommendedName>
        <fullName evidence="2 10">DNA mismatch repair protein MSH3</fullName>
    </recommendedName>
    <alternativeName>
        <fullName evidence="2 10">DNA mismatch repair protein MSH3</fullName>
    </alternativeName>
    <alternativeName>
        <fullName evidence="9">MutS protein homolog 3</fullName>
    </alternativeName>
</protein>
<comment type="function">
    <text evidence="7">Component of the post-replicative DNA mismatch repair system (MMR). Heterodimerizes with MSH2 to form MutS beta, which binds to DNA mismatches thereby initiating DNA repair. MSH3 provides substrate-binding and substrate specificity to the complex. When bound, the MutS beta heterodimer bends the DNA helix and shields approximately 20 base pairs. Acts mainly to repair insertion-deletion loops (IDLs) from 2 to 13 nucleotides in size, but can also repair base-base and single insertion-deletion mismatches that occur during replication. After mismatch binding, forms a ternary complex with the MutL alpha heterodimer, which is thought to be responsible for directing the downstream MMR events, including strand discrimination, excision, and resynthesis. ATP binding and hydrolysis play a pivotal role in mismatch repair functions.</text>
</comment>
<dbReference type="Pfam" id="PF05192">
    <property type="entry name" value="MutS_III"/>
    <property type="match status" value="1"/>
</dbReference>
<dbReference type="Pfam" id="PF05190">
    <property type="entry name" value="MutS_IV"/>
    <property type="match status" value="1"/>
</dbReference>
<dbReference type="Pfam" id="PF00488">
    <property type="entry name" value="MutS_V"/>
    <property type="match status" value="1"/>
</dbReference>
<dbReference type="OrthoDB" id="276261at2759"/>
<evidence type="ECO:0000259" key="11">
    <source>
        <dbReference type="PROSITE" id="PS00486"/>
    </source>
</evidence>
<feature type="domain" description="DNA mismatch repair proteins mutS family" evidence="11">
    <location>
        <begin position="612"/>
        <end position="628"/>
    </location>
</feature>
<evidence type="ECO:0000256" key="2">
    <source>
        <dbReference type="ARBA" id="ARBA00022151"/>
    </source>
</evidence>
<dbReference type="SUPFAM" id="SSF52540">
    <property type="entry name" value="P-loop containing nucleoside triphosphate hydrolases"/>
    <property type="match status" value="1"/>
</dbReference>
<dbReference type="PANTHER" id="PTHR11361">
    <property type="entry name" value="DNA MISMATCH REPAIR PROTEIN MUTS FAMILY MEMBER"/>
    <property type="match status" value="1"/>
</dbReference>
<dbReference type="InterPro" id="IPR036187">
    <property type="entry name" value="DNA_mismatch_repair_MutS_sf"/>
</dbReference>
<dbReference type="Gene3D" id="3.40.50.300">
    <property type="entry name" value="P-loop containing nucleotide triphosphate hydrolases"/>
    <property type="match status" value="1"/>
</dbReference>
<keyword evidence="6" id="KW-0469">Meiosis</keyword>
<dbReference type="SMART" id="SM00533">
    <property type="entry name" value="MUTSd"/>
    <property type="match status" value="1"/>
</dbReference>
<comment type="subunit">
    <text evidence="8">Heterodimer consisting of MSH2-MSH3 (MutS beta). Forms a ternary complex with MutL alpha (MLH1-PMS1).</text>
</comment>
<dbReference type="FunFam" id="3.40.50.300:FF:000870">
    <property type="entry name" value="MutS protein homolog 4"/>
    <property type="match status" value="1"/>
</dbReference>
<dbReference type="GO" id="GO:0006298">
    <property type="term" value="P:mismatch repair"/>
    <property type="evidence" value="ECO:0007669"/>
    <property type="project" value="InterPro"/>
</dbReference>
<gene>
    <name evidence="12" type="ORF">WICANDRAFT_82559</name>
</gene>
<dbReference type="GO" id="GO:1990391">
    <property type="term" value="C:DNA repair complex"/>
    <property type="evidence" value="ECO:0007669"/>
    <property type="project" value="EnsemblFungi"/>
</dbReference>
<dbReference type="InterPro" id="IPR011184">
    <property type="entry name" value="DNA_mismatch_repair_Msh2"/>
</dbReference>
<sequence>MSRFTTSTAGSLSSNKVFCSIYEGKSSVDVNVGLCFFNIATGEITLSTILDSQTYVRTIHKIHVFEPSDILAPEHYIGPPGNKLTVILKSNVSQEIRFHGVDKRFFNSNEGLENIQKLAFEKDLNYLKQELGDKQNALCALAAGMKFIIKIYRMQQVFFKKFRFKYEVPESTMFIDTRTIKSLQLTENLVEKNGLSFMKFLNSTLTKMGERVLRNNIFQPLTDKDSIIMRLKAVKELVDNQSLLDELRVSIKGLQDLDKIFAILLLSNNSEVPEKSVNKVNHIILVKQAVNVAIDIGNYLEGARCTLLQQIRDICKDDGVIAVKNLIDEYINEDCNWASGTLDIQNQRIYAVKSGKNGYLDMSRKAYNFVGEEAVTTAGNLSEQYDLFIEACYNNQRGYYLKVKNYEDINQLPDIFINRKEKKNFLECTTLDLIKWNARMDDTVSDILRTSDKMLEELLDEITNYIPVLFMMGEALAVLDLFQCFALNATKGKYSCPEISDMLTLKASRHPIVETMTENYVSNDICAVKDTSRVQVITGTNMSGKSVYLRQVALLSIMAQIGSFVPAEYANFPIFNSLKARICVDNFASTTSSFATEMNEMVCILEDFDENSLVIIDELGRGSSLNDGFAISLAICEHLVTTNATVFITTHFHELSKILGTKPGVIQNHMSCSSTQNDGLKMNYRMLGGLTDVKRYGIRVAQKYFENSIIEKAKEISENLENNAIESNPEEEEQMVRNRKLLNLVKILEYVANSNEISKELLLGIQEEFLN</sequence>
<evidence type="ECO:0000313" key="12">
    <source>
        <dbReference type="EMBL" id="ODQ62551.1"/>
    </source>
</evidence>
<evidence type="ECO:0000256" key="9">
    <source>
        <dbReference type="ARBA" id="ARBA00029792"/>
    </source>
</evidence>
<evidence type="ECO:0000256" key="7">
    <source>
        <dbReference type="ARBA" id="ARBA00025373"/>
    </source>
</evidence>
<evidence type="ECO:0000256" key="10">
    <source>
        <dbReference type="ARBA" id="ARBA00073774"/>
    </source>
</evidence>
<keyword evidence="13" id="KW-1185">Reference proteome</keyword>
<evidence type="ECO:0000256" key="1">
    <source>
        <dbReference type="ARBA" id="ARBA00007094"/>
    </source>
</evidence>
<dbReference type="EMBL" id="KV454208">
    <property type="protein sequence ID" value="ODQ62551.1"/>
    <property type="molecule type" value="Genomic_DNA"/>
</dbReference>
<proteinExistence type="inferred from homology"/>
<dbReference type="GO" id="GO:0000228">
    <property type="term" value="C:nuclear chromosome"/>
    <property type="evidence" value="ECO:0007669"/>
    <property type="project" value="EnsemblFungi"/>
</dbReference>
<comment type="similarity">
    <text evidence="1">Belongs to the DNA mismatch repair MutS family. MSH3 subfamily.</text>
</comment>
<dbReference type="GO" id="GO:0000403">
    <property type="term" value="F:Y-form DNA binding"/>
    <property type="evidence" value="ECO:0007669"/>
    <property type="project" value="EnsemblFungi"/>
</dbReference>
<dbReference type="GO" id="GO:0000400">
    <property type="term" value="F:four-way junction DNA binding"/>
    <property type="evidence" value="ECO:0007669"/>
    <property type="project" value="EnsemblFungi"/>
</dbReference>
<dbReference type="AlphaFoldDB" id="A0A1E3PAY3"/>
<dbReference type="Gene3D" id="1.10.1420.10">
    <property type="match status" value="2"/>
</dbReference>
<dbReference type="InterPro" id="IPR007861">
    <property type="entry name" value="DNA_mismatch_repair_MutS_clamp"/>
</dbReference>
<dbReference type="STRING" id="683960.A0A1E3PAY3"/>
<dbReference type="Proteomes" id="UP000094112">
    <property type="component" value="Unassembled WGS sequence"/>
</dbReference>
<dbReference type="InterPro" id="IPR007696">
    <property type="entry name" value="DNA_mismatch_repair_MutS_core"/>
</dbReference>
<dbReference type="GeneID" id="30202646"/>
<evidence type="ECO:0000313" key="13">
    <source>
        <dbReference type="Proteomes" id="UP000094112"/>
    </source>
</evidence>
<accession>A0A1E3PAY3</accession>
<dbReference type="InterPro" id="IPR000432">
    <property type="entry name" value="DNA_mismatch_repair_MutS_C"/>
</dbReference>
<dbReference type="PANTHER" id="PTHR11361:SF21">
    <property type="entry name" value="MUTS PROTEIN HOMOLOG 4"/>
    <property type="match status" value="1"/>
</dbReference>
<dbReference type="PIRSF" id="PIRSF005813">
    <property type="entry name" value="MSH2"/>
    <property type="match status" value="1"/>
</dbReference>
<evidence type="ECO:0000256" key="6">
    <source>
        <dbReference type="ARBA" id="ARBA00023254"/>
    </source>
</evidence>
<evidence type="ECO:0000256" key="3">
    <source>
        <dbReference type="ARBA" id="ARBA00022741"/>
    </source>
</evidence>
<name>A0A1E3PAY3_WICAA</name>
<keyword evidence="3" id="KW-0547">Nucleotide-binding</keyword>
<dbReference type="GO" id="GO:0005524">
    <property type="term" value="F:ATP binding"/>
    <property type="evidence" value="ECO:0007669"/>
    <property type="project" value="UniProtKB-KW"/>
</dbReference>
<dbReference type="PROSITE" id="PS00486">
    <property type="entry name" value="DNA_MISMATCH_REPAIR_2"/>
    <property type="match status" value="1"/>
</dbReference>
<dbReference type="GO" id="GO:0140664">
    <property type="term" value="F:ATP-dependent DNA damage sensor activity"/>
    <property type="evidence" value="ECO:0007669"/>
    <property type="project" value="InterPro"/>
</dbReference>
<dbReference type="SUPFAM" id="SSF53150">
    <property type="entry name" value="DNA repair protein MutS, domain II"/>
    <property type="match status" value="1"/>
</dbReference>
<organism evidence="12 13">
    <name type="scientific">Wickerhamomyces anomalus (strain ATCC 58044 / CBS 1984 / NCYC 433 / NRRL Y-366-8)</name>
    <name type="common">Yeast</name>
    <name type="synonym">Hansenula anomala</name>
    <dbReference type="NCBI Taxonomy" id="683960"/>
    <lineage>
        <taxon>Eukaryota</taxon>
        <taxon>Fungi</taxon>
        <taxon>Dikarya</taxon>
        <taxon>Ascomycota</taxon>
        <taxon>Saccharomycotina</taxon>
        <taxon>Saccharomycetes</taxon>
        <taxon>Phaffomycetales</taxon>
        <taxon>Wickerhamomycetaceae</taxon>
        <taxon>Wickerhamomyces</taxon>
    </lineage>
</organism>
<dbReference type="GO" id="GO:0062128">
    <property type="term" value="C:MutSgamma complex"/>
    <property type="evidence" value="ECO:0007669"/>
    <property type="project" value="EnsemblFungi"/>
</dbReference>